<dbReference type="PRINTS" id="PR00455">
    <property type="entry name" value="HTHTETR"/>
</dbReference>
<dbReference type="PROSITE" id="PS01081">
    <property type="entry name" value="HTH_TETR_1"/>
    <property type="match status" value="1"/>
</dbReference>
<keyword evidence="1" id="KW-0805">Transcription regulation</keyword>
<feature type="domain" description="HTH tetR-type" evidence="5">
    <location>
        <begin position="6"/>
        <end position="66"/>
    </location>
</feature>
<dbReference type="PANTHER" id="PTHR47506">
    <property type="entry name" value="TRANSCRIPTIONAL REGULATORY PROTEIN"/>
    <property type="match status" value="1"/>
</dbReference>
<dbReference type="Proteomes" id="UP000434580">
    <property type="component" value="Unassembled WGS sequence"/>
</dbReference>
<dbReference type="PROSITE" id="PS50977">
    <property type="entry name" value="HTH_TETR_2"/>
    <property type="match status" value="1"/>
</dbReference>
<accession>A0A5S9Q2A1</accession>
<dbReference type="Gene3D" id="1.10.357.10">
    <property type="entry name" value="Tetracycline Repressor, domain 2"/>
    <property type="match status" value="1"/>
</dbReference>
<feature type="DNA-binding region" description="H-T-H motif" evidence="4">
    <location>
        <begin position="29"/>
        <end position="48"/>
    </location>
</feature>
<gene>
    <name evidence="6" type="primary">comR</name>
    <name evidence="6" type="ORF">DPBNPPHM_01590</name>
</gene>
<evidence type="ECO:0000313" key="7">
    <source>
        <dbReference type="Proteomes" id="UP000434580"/>
    </source>
</evidence>
<dbReference type="InterPro" id="IPR023772">
    <property type="entry name" value="DNA-bd_HTH_TetR-type_CS"/>
</dbReference>
<sequence length="200" mass="22079">MARQREFDEDEVLDAVMRAFWRSGYEATSLTDLMAATGLSKGSIYKAFGDKHQLFMHAIGRYMDEFTQLSRDSIASGDTPLASLQNWQKAMLNHADQDEETCKGCLAMNTTLELGPHDEAVRERLASHREHILGMMNAKVDEAQQAGELRQDIAGADITMLLGLVYLGLNVAVVDAIDKPTGEHLIDLVFGLLKPPADEA</sequence>
<evidence type="ECO:0000256" key="4">
    <source>
        <dbReference type="PROSITE-ProRule" id="PRU00335"/>
    </source>
</evidence>
<dbReference type="Pfam" id="PF00440">
    <property type="entry name" value="TetR_N"/>
    <property type="match status" value="1"/>
</dbReference>
<dbReference type="Gene3D" id="1.10.10.60">
    <property type="entry name" value="Homeodomain-like"/>
    <property type="match status" value="1"/>
</dbReference>
<dbReference type="Pfam" id="PF16925">
    <property type="entry name" value="TetR_C_13"/>
    <property type="match status" value="1"/>
</dbReference>
<keyword evidence="2 4" id="KW-0238">DNA-binding</keyword>
<evidence type="ECO:0000259" key="5">
    <source>
        <dbReference type="PROSITE" id="PS50977"/>
    </source>
</evidence>
<evidence type="ECO:0000256" key="2">
    <source>
        <dbReference type="ARBA" id="ARBA00023125"/>
    </source>
</evidence>
<keyword evidence="3" id="KW-0804">Transcription</keyword>
<dbReference type="OrthoDB" id="270177at2"/>
<dbReference type="SUPFAM" id="SSF46689">
    <property type="entry name" value="Homeodomain-like"/>
    <property type="match status" value="1"/>
</dbReference>
<evidence type="ECO:0000256" key="1">
    <source>
        <dbReference type="ARBA" id="ARBA00023015"/>
    </source>
</evidence>
<dbReference type="AlphaFoldDB" id="A0A5S9Q2A1"/>
<dbReference type="InterPro" id="IPR009057">
    <property type="entry name" value="Homeodomain-like_sf"/>
</dbReference>
<evidence type="ECO:0000313" key="6">
    <source>
        <dbReference type="EMBL" id="CAA0112358.1"/>
    </source>
</evidence>
<dbReference type="SUPFAM" id="SSF48498">
    <property type="entry name" value="Tetracyclin repressor-like, C-terminal domain"/>
    <property type="match status" value="1"/>
</dbReference>
<dbReference type="InterPro" id="IPR011075">
    <property type="entry name" value="TetR_C"/>
</dbReference>
<name>A0A5S9Q2A1_9GAMM</name>
<dbReference type="InterPro" id="IPR001647">
    <property type="entry name" value="HTH_TetR"/>
</dbReference>
<evidence type="ECO:0000256" key="3">
    <source>
        <dbReference type="ARBA" id="ARBA00023163"/>
    </source>
</evidence>
<dbReference type="EMBL" id="CACSII010000016">
    <property type="protein sequence ID" value="CAA0112358.1"/>
    <property type="molecule type" value="Genomic_DNA"/>
</dbReference>
<dbReference type="PANTHER" id="PTHR47506:SF1">
    <property type="entry name" value="HTH-TYPE TRANSCRIPTIONAL REGULATOR YJDC"/>
    <property type="match status" value="1"/>
</dbReference>
<reference evidence="6 7" key="1">
    <citation type="submission" date="2019-11" db="EMBL/GenBank/DDBJ databases">
        <authorList>
            <person name="Holert J."/>
        </authorList>
    </citation>
    <scope>NUCLEOTIDE SEQUENCE [LARGE SCALE GENOMIC DNA]</scope>
    <source>
        <strain evidence="6">BC5_2</strain>
    </source>
</reference>
<protein>
    <submittedName>
        <fullName evidence="6">HTH-type transcriptional repressor ComR</fullName>
    </submittedName>
</protein>
<dbReference type="InterPro" id="IPR036271">
    <property type="entry name" value="Tet_transcr_reg_TetR-rel_C_sf"/>
</dbReference>
<dbReference type="GO" id="GO:0003677">
    <property type="term" value="F:DNA binding"/>
    <property type="evidence" value="ECO:0007669"/>
    <property type="project" value="UniProtKB-UniRule"/>
</dbReference>
<proteinExistence type="predicted"/>
<organism evidence="6 7">
    <name type="scientific">BD1-7 clade bacterium</name>
    <dbReference type="NCBI Taxonomy" id="2029982"/>
    <lineage>
        <taxon>Bacteria</taxon>
        <taxon>Pseudomonadati</taxon>
        <taxon>Pseudomonadota</taxon>
        <taxon>Gammaproteobacteria</taxon>
        <taxon>Cellvibrionales</taxon>
        <taxon>Spongiibacteraceae</taxon>
        <taxon>BD1-7 clade</taxon>
    </lineage>
</organism>